<dbReference type="EMBL" id="CP114058">
    <property type="protein sequence ID" value="WAT02076.1"/>
    <property type="molecule type" value="Genomic_DNA"/>
</dbReference>
<protein>
    <recommendedName>
        <fullName evidence="3">DNA topoisomerase type IA zn finger domain-containing protein</fullName>
    </recommendedName>
</protein>
<dbReference type="RefSeq" id="WP_160292254.1">
    <property type="nucleotide sequence ID" value="NZ_CP114058.1"/>
</dbReference>
<keyword evidence="2" id="KW-1185">Reference proteome</keyword>
<organism evidence="1 2">
    <name type="scientific">Rouxiella chamberiensis</name>
    <dbReference type="NCBI Taxonomy" id="1513468"/>
    <lineage>
        <taxon>Bacteria</taxon>
        <taxon>Pseudomonadati</taxon>
        <taxon>Pseudomonadota</taxon>
        <taxon>Gammaproteobacteria</taxon>
        <taxon>Enterobacterales</taxon>
        <taxon>Yersiniaceae</taxon>
        <taxon>Rouxiella</taxon>
    </lineage>
</organism>
<evidence type="ECO:0008006" key="3">
    <source>
        <dbReference type="Google" id="ProtNLM"/>
    </source>
</evidence>
<reference evidence="1" key="1">
    <citation type="submission" date="2022-12" db="EMBL/GenBank/DDBJ databases">
        <title>Complete genome sequence of an Australian strain of Rouxiella badensis DAR84756 and resolution of the R. badensis DSM100043 and R. chamberiensis DSM28324 genomes.</title>
        <authorList>
            <person name="Paul S."/>
            <person name="Anderson P.J."/>
            <person name="Maynard G."/>
            <person name="Dyall-Smith M."/>
            <person name="Kudinha T."/>
        </authorList>
    </citation>
    <scope>NUCLEOTIDE SEQUENCE</scope>
    <source>
        <strain evidence="1">DSM 28324</strain>
    </source>
</reference>
<name>A0ABY7HRP3_9GAMM</name>
<evidence type="ECO:0000313" key="1">
    <source>
        <dbReference type="EMBL" id="WAT02076.1"/>
    </source>
</evidence>
<gene>
    <name evidence="1" type="ORF">O1V66_05185</name>
</gene>
<accession>A0ABY7HRP3</accession>
<evidence type="ECO:0000313" key="2">
    <source>
        <dbReference type="Proteomes" id="UP001164712"/>
    </source>
</evidence>
<dbReference type="Proteomes" id="UP001164712">
    <property type="component" value="Chromosome"/>
</dbReference>
<proteinExistence type="predicted"/>
<sequence>MVAYDAPEKAAGTSASVPAIPATNPASNTVRIGRPFASRAPNCVPAKMASEGIINARPVCKALLPIMHLTISTKSLCAYCKGDMKKSFNKKENRKFWKCINYPTCRGLINIEVKNEAANKKT</sequence>